<reference evidence="1" key="1">
    <citation type="submission" date="2021-06" db="EMBL/GenBank/DDBJ databases">
        <authorList>
            <person name="Kallberg Y."/>
            <person name="Tangrot J."/>
            <person name="Rosling A."/>
        </authorList>
    </citation>
    <scope>NUCLEOTIDE SEQUENCE</scope>
    <source>
        <strain evidence="1">MA461A</strain>
    </source>
</reference>
<name>A0ACA9SCF9_9GLOM</name>
<comment type="caution">
    <text evidence="1">The sequence shown here is derived from an EMBL/GenBank/DDBJ whole genome shotgun (WGS) entry which is preliminary data.</text>
</comment>
<proteinExistence type="predicted"/>
<keyword evidence="2" id="KW-1185">Reference proteome</keyword>
<protein>
    <submittedName>
        <fullName evidence="1">5044_t:CDS:1</fullName>
    </submittedName>
</protein>
<organism evidence="1 2">
    <name type="scientific">Racocetra persica</name>
    <dbReference type="NCBI Taxonomy" id="160502"/>
    <lineage>
        <taxon>Eukaryota</taxon>
        <taxon>Fungi</taxon>
        <taxon>Fungi incertae sedis</taxon>
        <taxon>Mucoromycota</taxon>
        <taxon>Glomeromycotina</taxon>
        <taxon>Glomeromycetes</taxon>
        <taxon>Diversisporales</taxon>
        <taxon>Gigasporaceae</taxon>
        <taxon>Racocetra</taxon>
    </lineage>
</organism>
<gene>
    <name evidence="1" type="ORF">RPERSI_LOCUS28435</name>
</gene>
<evidence type="ECO:0000313" key="1">
    <source>
        <dbReference type="EMBL" id="CAG8832375.1"/>
    </source>
</evidence>
<dbReference type="EMBL" id="CAJVQC010103565">
    <property type="protein sequence ID" value="CAG8832375.1"/>
    <property type="molecule type" value="Genomic_DNA"/>
</dbReference>
<feature type="non-terminal residue" evidence="1">
    <location>
        <position position="1"/>
    </location>
</feature>
<sequence>GSYVIMLVKNNDDDFNIDKIWLWKATFNEPCIYFGKSFLKDSDPETVKVFKTDPFWIYYSQE</sequence>
<feature type="non-terminal residue" evidence="1">
    <location>
        <position position="62"/>
    </location>
</feature>
<evidence type="ECO:0000313" key="2">
    <source>
        <dbReference type="Proteomes" id="UP000789920"/>
    </source>
</evidence>
<accession>A0ACA9SCF9</accession>
<dbReference type="Proteomes" id="UP000789920">
    <property type="component" value="Unassembled WGS sequence"/>
</dbReference>